<dbReference type="AlphaFoldDB" id="A0A6S7ECN8"/>
<dbReference type="RefSeq" id="WP_175209085.1">
    <property type="nucleotide sequence ID" value="NZ_CADILG010000038.1"/>
</dbReference>
<evidence type="ECO:0000313" key="2">
    <source>
        <dbReference type="EMBL" id="CAB3904327.1"/>
    </source>
</evidence>
<accession>A0A6S7ECN8</accession>
<keyword evidence="1" id="KW-0472">Membrane</keyword>
<gene>
    <name evidence="2" type="ORF">LMG26858_04400</name>
</gene>
<sequence>MAITKVEITGMPGPGWWDILVQWGGISVQAVAALGTLWAVVVALRVANRGDRHRAAEYDERGTIVSGVVLPEVANYLRMLVLAGVQLHHLRQALVNLEAAGSDKDRVIAKVARVKEMGIRLTKTVPLLQLSATQKIFDHLHFMPEAKGRRVAAALGLVDSVRRDLEAVLQYSETDPIGGRFEMFQAEQSIGRIAGHLLHVLPVGETEMFRKGLGRAMQAVDNDFSYAGLKPEE</sequence>
<reference evidence="2 3" key="1">
    <citation type="submission" date="2020-04" db="EMBL/GenBank/DDBJ databases">
        <authorList>
            <person name="De Canck E."/>
        </authorList>
    </citation>
    <scope>NUCLEOTIDE SEQUENCE [LARGE SCALE GENOMIC DNA]</scope>
    <source>
        <strain evidence="2 3">LMG 26858</strain>
    </source>
</reference>
<proteinExistence type="predicted"/>
<dbReference type="EMBL" id="CADILG010000038">
    <property type="protein sequence ID" value="CAB3904327.1"/>
    <property type="molecule type" value="Genomic_DNA"/>
</dbReference>
<dbReference type="Proteomes" id="UP000494117">
    <property type="component" value="Unassembled WGS sequence"/>
</dbReference>
<organism evidence="2 3">
    <name type="scientific">Achromobacter anxifer</name>
    <dbReference type="NCBI Taxonomy" id="1287737"/>
    <lineage>
        <taxon>Bacteria</taxon>
        <taxon>Pseudomonadati</taxon>
        <taxon>Pseudomonadota</taxon>
        <taxon>Betaproteobacteria</taxon>
        <taxon>Burkholderiales</taxon>
        <taxon>Alcaligenaceae</taxon>
        <taxon>Achromobacter</taxon>
    </lineage>
</organism>
<keyword evidence="1" id="KW-0812">Transmembrane</keyword>
<protein>
    <submittedName>
        <fullName evidence="2">Uncharacterized protein</fullName>
    </submittedName>
</protein>
<evidence type="ECO:0000313" key="3">
    <source>
        <dbReference type="Proteomes" id="UP000494117"/>
    </source>
</evidence>
<evidence type="ECO:0000256" key="1">
    <source>
        <dbReference type="SAM" id="Phobius"/>
    </source>
</evidence>
<feature type="transmembrane region" description="Helical" evidence="1">
    <location>
        <begin position="20"/>
        <end position="44"/>
    </location>
</feature>
<name>A0A6S7ECN8_9BURK</name>
<keyword evidence="3" id="KW-1185">Reference proteome</keyword>
<keyword evidence="1" id="KW-1133">Transmembrane helix</keyword>